<accession>A0A392VGP1</accession>
<reference evidence="1 2" key="1">
    <citation type="journal article" date="2018" name="Front. Plant Sci.">
        <title>Red Clover (Trifolium pratense) and Zigzag Clover (T. medium) - A Picture of Genomic Similarities and Differences.</title>
        <authorList>
            <person name="Dluhosova J."/>
            <person name="Istvanek J."/>
            <person name="Nedelnik J."/>
            <person name="Repkova J."/>
        </authorList>
    </citation>
    <scope>NUCLEOTIDE SEQUENCE [LARGE SCALE GENOMIC DNA]</scope>
    <source>
        <strain evidence="2">cv. 10/8</strain>
        <tissue evidence="1">Leaf</tissue>
    </source>
</reference>
<proteinExistence type="predicted"/>
<dbReference type="AlphaFoldDB" id="A0A392VGP1"/>
<dbReference type="Proteomes" id="UP000265520">
    <property type="component" value="Unassembled WGS sequence"/>
</dbReference>
<keyword evidence="2" id="KW-1185">Reference proteome</keyword>
<comment type="caution">
    <text evidence="1">The sequence shown here is derived from an EMBL/GenBank/DDBJ whole genome shotgun (WGS) entry which is preliminary data.</text>
</comment>
<name>A0A392VGP1_9FABA</name>
<organism evidence="1 2">
    <name type="scientific">Trifolium medium</name>
    <dbReference type="NCBI Taxonomy" id="97028"/>
    <lineage>
        <taxon>Eukaryota</taxon>
        <taxon>Viridiplantae</taxon>
        <taxon>Streptophyta</taxon>
        <taxon>Embryophyta</taxon>
        <taxon>Tracheophyta</taxon>
        <taxon>Spermatophyta</taxon>
        <taxon>Magnoliopsida</taxon>
        <taxon>eudicotyledons</taxon>
        <taxon>Gunneridae</taxon>
        <taxon>Pentapetalae</taxon>
        <taxon>rosids</taxon>
        <taxon>fabids</taxon>
        <taxon>Fabales</taxon>
        <taxon>Fabaceae</taxon>
        <taxon>Papilionoideae</taxon>
        <taxon>50 kb inversion clade</taxon>
        <taxon>NPAAA clade</taxon>
        <taxon>Hologalegina</taxon>
        <taxon>IRL clade</taxon>
        <taxon>Trifolieae</taxon>
        <taxon>Trifolium</taxon>
    </lineage>
</organism>
<evidence type="ECO:0000313" key="2">
    <source>
        <dbReference type="Proteomes" id="UP000265520"/>
    </source>
</evidence>
<evidence type="ECO:0000313" key="1">
    <source>
        <dbReference type="EMBL" id="MCI87566.1"/>
    </source>
</evidence>
<protein>
    <submittedName>
        <fullName evidence="1">Uncharacterized protein</fullName>
    </submittedName>
</protein>
<dbReference type="EMBL" id="LXQA011169457">
    <property type="protein sequence ID" value="MCI87566.1"/>
    <property type="molecule type" value="Genomic_DNA"/>
</dbReference>
<sequence length="55" mass="6343">MIPMVLRLGLRALKESLGLCDVRTSIECCWVVTFSMRKLIIDGETRSKGWELMKQ</sequence>